<accession>A0A8C3YJU8</accession>
<evidence type="ECO:0000313" key="3">
    <source>
        <dbReference type="Proteomes" id="UP000694540"/>
    </source>
</evidence>
<sequence length="139" mass="15112">MSHVSSHVRCSWSCRRVKKYHPAWALQDLVASLPPAVTTSPFECYGKQSHSLTSTSQPSDDRSSSTELPPSVCQVSSPSPVTRSLEFCIPTVVAAIAELLSKGATSPGWTIDQQLIQVIHYVGVRSVVELECAEDRAND</sequence>
<dbReference type="GeneTree" id="ENSGT00990000213502"/>
<dbReference type="Ensembl" id="ENSCWAT00000018908.1">
    <property type="protein sequence ID" value="ENSCWAP00000017440.1"/>
    <property type="gene ID" value="ENSCWAG00000013453.1"/>
</dbReference>
<reference evidence="2" key="1">
    <citation type="submission" date="2025-08" db="UniProtKB">
        <authorList>
            <consortium name="Ensembl"/>
        </authorList>
    </citation>
    <scope>IDENTIFICATION</scope>
</reference>
<protein>
    <submittedName>
        <fullName evidence="2">Uncharacterized protein</fullName>
    </submittedName>
</protein>
<dbReference type="Proteomes" id="UP000694540">
    <property type="component" value="Unplaced"/>
</dbReference>
<name>A0A8C3YJU8_9CETA</name>
<evidence type="ECO:0000313" key="2">
    <source>
        <dbReference type="Ensembl" id="ENSCWAP00000017440.1"/>
    </source>
</evidence>
<organism evidence="2 3">
    <name type="scientific">Catagonus wagneri</name>
    <name type="common">Chacoan peccary</name>
    <dbReference type="NCBI Taxonomy" id="51154"/>
    <lineage>
        <taxon>Eukaryota</taxon>
        <taxon>Metazoa</taxon>
        <taxon>Chordata</taxon>
        <taxon>Craniata</taxon>
        <taxon>Vertebrata</taxon>
        <taxon>Euteleostomi</taxon>
        <taxon>Mammalia</taxon>
        <taxon>Eutheria</taxon>
        <taxon>Laurasiatheria</taxon>
        <taxon>Artiodactyla</taxon>
        <taxon>Suina</taxon>
        <taxon>Tayassuidae</taxon>
        <taxon>Catagonus</taxon>
    </lineage>
</organism>
<evidence type="ECO:0000256" key="1">
    <source>
        <dbReference type="SAM" id="MobiDB-lite"/>
    </source>
</evidence>
<dbReference type="AlphaFoldDB" id="A0A8C3YJU8"/>
<feature type="region of interest" description="Disordered" evidence="1">
    <location>
        <begin position="47"/>
        <end position="81"/>
    </location>
</feature>
<keyword evidence="3" id="KW-1185">Reference proteome</keyword>
<proteinExistence type="predicted"/>
<reference evidence="2" key="2">
    <citation type="submission" date="2025-09" db="UniProtKB">
        <authorList>
            <consortium name="Ensembl"/>
        </authorList>
    </citation>
    <scope>IDENTIFICATION</scope>
</reference>
<feature type="compositionally biased region" description="Low complexity" evidence="1">
    <location>
        <begin position="65"/>
        <end position="81"/>
    </location>
</feature>